<comment type="caution">
    <text evidence="1">The sequence shown here is derived from an EMBL/GenBank/DDBJ whole genome shotgun (WGS) entry which is preliminary data.</text>
</comment>
<name>A0A812H8K1_9DINO</name>
<proteinExistence type="predicted"/>
<dbReference type="AlphaFoldDB" id="A0A812H8K1"/>
<gene>
    <name evidence="1" type="ORF">SNAT2548_LOCUS1159</name>
</gene>
<evidence type="ECO:0000313" key="1">
    <source>
        <dbReference type="EMBL" id="CAE6939578.1"/>
    </source>
</evidence>
<evidence type="ECO:0000313" key="2">
    <source>
        <dbReference type="Proteomes" id="UP000604046"/>
    </source>
</evidence>
<dbReference type="EMBL" id="CAJNDS010000061">
    <property type="protein sequence ID" value="CAE6939578.1"/>
    <property type="molecule type" value="Genomic_DNA"/>
</dbReference>
<sequence length="99" mass="11828">MFWSLTQQRSGDFSSRMSAIFCSLVGRSSLLSQWARLVWVQHQSRSWTWFCQVLHPCKRMISRKTFCWLDLMSLCPNFSASEESVRQDLRESFQQEIRK</sequence>
<keyword evidence="2" id="KW-1185">Reference proteome</keyword>
<reference evidence="1" key="1">
    <citation type="submission" date="2021-02" db="EMBL/GenBank/DDBJ databases">
        <authorList>
            <person name="Dougan E. K."/>
            <person name="Rhodes N."/>
            <person name="Thang M."/>
            <person name="Chan C."/>
        </authorList>
    </citation>
    <scope>NUCLEOTIDE SEQUENCE</scope>
</reference>
<protein>
    <submittedName>
        <fullName evidence="1">Uncharacterized protein</fullName>
    </submittedName>
</protein>
<organism evidence="1 2">
    <name type="scientific">Symbiodinium natans</name>
    <dbReference type="NCBI Taxonomy" id="878477"/>
    <lineage>
        <taxon>Eukaryota</taxon>
        <taxon>Sar</taxon>
        <taxon>Alveolata</taxon>
        <taxon>Dinophyceae</taxon>
        <taxon>Suessiales</taxon>
        <taxon>Symbiodiniaceae</taxon>
        <taxon>Symbiodinium</taxon>
    </lineage>
</organism>
<dbReference type="Proteomes" id="UP000604046">
    <property type="component" value="Unassembled WGS sequence"/>
</dbReference>
<accession>A0A812H8K1</accession>